<reference evidence="1 2" key="1">
    <citation type="journal article" date="2016" name="Nat. Commun.">
        <title>Thousands of microbial genomes shed light on interconnected biogeochemical processes in an aquifer system.</title>
        <authorList>
            <person name="Anantharaman K."/>
            <person name="Brown C.T."/>
            <person name="Hug L.A."/>
            <person name="Sharon I."/>
            <person name="Castelle C.J."/>
            <person name="Probst A.J."/>
            <person name="Thomas B.C."/>
            <person name="Singh A."/>
            <person name="Wilkins M.J."/>
            <person name="Karaoz U."/>
            <person name="Brodie E.L."/>
            <person name="Williams K.H."/>
            <person name="Hubbard S.S."/>
            <person name="Banfield J.F."/>
        </authorList>
    </citation>
    <scope>NUCLEOTIDE SEQUENCE [LARGE SCALE GENOMIC DNA]</scope>
</reference>
<proteinExistence type="predicted"/>
<dbReference type="EMBL" id="MEVT01000008">
    <property type="protein sequence ID" value="OGC63153.1"/>
    <property type="molecule type" value="Genomic_DNA"/>
</dbReference>
<sequence>MTVEKVLIVLLYDKLGFEIPLAETRLADWEYVWEQIKLQSRIYVCLRSFRGYKSPFEVHGWNHEKRTVVVSEAPWLEQRKGELQSLLVIDVEKK</sequence>
<dbReference type="AlphaFoldDB" id="A0A1F4W271"/>
<comment type="caution">
    <text evidence="1">The sequence shown here is derived from an EMBL/GenBank/DDBJ whole genome shotgun (WGS) entry which is preliminary data.</text>
</comment>
<organism evidence="1 2">
    <name type="scientific">candidate division WWE3 bacterium RIFOXYA2_FULL_46_9</name>
    <dbReference type="NCBI Taxonomy" id="1802636"/>
    <lineage>
        <taxon>Bacteria</taxon>
        <taxon>Katanobacteria</taxon>
    </lineage>
</organism>
<evidence type="ECO:0000313" key="1">
    <source>
        <dbReference type="EMBL" id="OGC63153.1"/>
    </source>
</evidence>
<gene>
    <name evidence="1" type="ORF">A2264_00460</name>
</gene>
<accession>A0A1F4W271</accession>
<protein>
    <submittedName>
        <fullName evidence="1">Uncharacterized protein</fullName>
    </submittedName>
</protein>
<dbReference type="Proteomes" id="UP000176614">
    <property type="component" value="Unassembled WGS sequence"/>
</dbReference>
<evidence type="ECO:0000313" key="2">
    <source>
        <dbReference type="Proteomes" id="UP000176614"/>
    </source>
</evidence>
<name>A0A1F4W271_UNCKA</name>